<proteinExistence type="predicted"/>
<organism evidence="1 2">
    <name type="scientific">Paenalcaligenes hermetiae</name>
    <dbReference type="NCBI Taxonomy" id="1157987"/>
    <lineage>
        <taxon>Bacteria</taxon>
        <taxon>Pseudomonadati</taxon>
        <taxon>Pseudomonadota</taxon>
        <taxon>Betaproteobacteria</taxon>
        <taxon>Burkholderiales</taxon>
        <taxon>Alcaligenaceae</taxon>
        <taxon>Paenalcaligenes</taxon>
    </lineage>
</organism>
<dbReference type="Proteomes" id="UP001500227">
    <property type="component" value="Unassembled WGS sequence"/>
</dbReference>
<protein>
    <submittedName>
        <fullName evidence="1">Uncharacterized protein</fullName>
    </submittedName>
</protein>
<accession>A0ABP9MB43</accession>
<comment type="caution">
    <text evidence="1">The sequence shown here is derived from an EMBL/GenBank/DDBJ whole genome shotgun (WGS) entry which is preliminary data.</text>
</comment>
<name>A0ABP9MB43_9BURK</name>
<evidence type="ECO:0000313" key="2">
    <source>
        <dbReference type="Proteomes" id="UP001500227"/>
    </source>
</evidence>
<reference evidence="2" key="1">
    <citation type="journal article" date="2019" name="Int. J. Syst. Evol. Microbiol.">
        <title>The Global Catalogue of Microorganisms (GCM) 10K type strain sequencing project: providing services to taxonomists for standard genome sequencing and annotation.</title>
        <authorList>
            <consortium name="The Broad Institute Genomics Platform"/>
            <consortium name="The Broad Institute Genome Sequencing Center for Infectious Disease"/>
            <person name="Wu L."/>
            <person name="Ma J."/>
        </authorList>
    </citation>
    <scope>NUCLEOTIDE SEQUENCE [LARGE SCALE GENOMIC DNA]</scope>
    <source>
        <strain evidence="2">JCM 18423</strain>
    </source>
</reference>
<evidence type="ECO:0000313" key="1">
    <source>
        <dbReference type="EMBL" id="GAA5092275.1"/>
    </source>
</evidence>
<dbReference type="EMBL" id="BAABKD010000011">
    <property type="protein sequence ID" value="GAA5092275.1"/>
    <property type="molecule type" value="Genomic_DNA"/>
</dbReference>
<gene>
    <name evidence="1" type="ORF">GCM10023337_19330</name>
</gene>
<sequence>MVTSKDQKLTKAHVKYLESQLICRVSQSALCKIEDGTAHNYVNLPEPDQADMAFFMEQLYIILPVLDFDYLRLAVAEDNEKGQLPASESHLCLFFLVNQRY</sequence>
<keyword evidence="2" id="KW-1185">Reference proteome</keyword>